<feature type="domain" description="PDZ" evidence="5">
    <location>
        <begin position="421"/>
        <end position="504"/>
    </location>
</feature>
<keyword evidence="4" id="KW-1133">Transmembrane helix</keyword>
<dbReference type="EMBL" id="JADQDF010000001">
    <property type="protein sequence ID" value="MBW0129756.1"/>
    <property type="molecule type" value="Genomic_DNA"/>
</dbReference>
<proteinExistence type="predicted"/>
<feature type="compositionally biased region" description="Low complexity" evidence="3">
    <location>
        <begin position="109"/>
        <end position="118"/>
    </location>
</feature>
<evidence type="ECO:0000313" key="7">
    <source>
        <dbReference type="Proteomes" id="UP000694300"/>
    </source>
</evidence>
<evidence type="ECO:0000256" key="3">
    <source>
        <dbReference type="SAM" id="MobiDB-lite"/>
    </source>
</evidence>
<organism evidence="6 7">
    <name type="scientific">Pseudonocardia oceani</name>
    <dbReference type="NCBI Taxonomy" id="2792013"/>
    <lineage>
        <taxon>Bacteria</taxon>
        <taxon>Bacillati</taxon>
        <taxon>Actinomycetota</taxon>
        <taxon>Actinomycetes</taxon>
        <taxon>Pseudonocardiales</taxon>
        <taxon>Pseudonocardiaceae</taxon>
        <taxon>Pseudonocardia</taxon>
    </lineage>
</organism>
<name>A0ABS6UBZ1_9PSEU</name>
<comment type="caution">
    <text evidence="6">The sequence shown here is derived from an EMBL/GenBank/DDBJ whole genome shotgun (WGS) entry which is preliminary data.</text>
</comment>
<evidence type="ECO:0000256" key="2">
    <source>
        <dbReference type="ARBA" id="ARBA00022801"/>
    </source>
</evidence>
<evidence type="ECO:0000259" key="5">
    <source>
        <dbReference type="PROSITE" id="PS50106"/>
    </source>
</evidence>
<keyword evidence="4" id="KW-0812">Transmembrane</keyword>
<evidence type="ECO:0000313" key="6">
    <source>
        <dbReference type="EMBL" id="MBW0129756.1"/>
    </source>
</evidence>
<feature type="transmembrane region" description="Helical" evidence="4">
    <location>
        <begin position="169"/>
        <end position="188"/>
    </location>
</feature>
<gene>
    <name evidence="6" type="ORF">I4I82_19010</name>
</gene>
<reference evidence="6 7" key="1">
    <citation type="submission" date="2020-11" db="EMBL/GenBank/DDBJ databases">
        <title>Pseudonocardia abyssalis sp. nov. and Pseudonocardia oceani sp. nov., description and phylogenomic analysis of two novel actinomycetes isolated from the deep Southern Ocean.</title>
        <authorList>
            <person name="Parra J."/>
        </authorList>
    </citation>
    <scope>NUCLEOTIDE SEQUENCE [LARGE SCALE GENOMIC DNA]</scope>
    <source>
        <strain evidence="7">KRD185</strain>
    </source>
</reference>
<evidence type="ECO:0000256" key="4">
    <source>
        <dbReference type="SAM" id="Phobius"/>
    </source>
</evidence>
<feature type="region of interest" description="Disordered" evidence="3">
    <location>
        <begin position="1"/>
        <end position="68"/>
    </location>
</feature>
<dbReference type="PANTHER" id="PTHR43343:SF3">
    <property type="entry name" value="PROTEASE DO-LIKE 8, CHLOROPLASTIC"/>
    <property type="match status" value="1"/>
</dbReference>
<feature type="region of interest" description="Disordered" evidence="3">
    <location>
        <begin position="94"/>
        <end position="149"/>
    </location>
</feature>
<evidence type="ECO:0000256" key="1">
    <source>
        <dbReference type="ARBA" id="ARBA00022670"/>
    </source>
</evidence>
<keyword evidence="2" id="KW-0378">Hydrolase</keyword>
<dbReference type="PANTHER" id="PTHR43343">
    <property type="entry name" value="PEPTIDASE S12"/>
    <property type="match status" value="1"/>
</dbReference>
<dbReference type="SMART" id="SM00228">
    <property type="entry name" value="PDZ"/>
    <property type="match status" value="1"/>
</dbReference>
<accession>A0ABS6UBZ1</accession>
<dbReference type="RefSeq" id="WP_218595918.1">
    <property type="nucleotide sequence ID" value="NZ_JADQDF010000001.1"/>
</dbReference>
<dbReference type="Pfam" id="PF13180">
    <property type="entry name" value="PDZ_2"/>
    <property type="match status" value="1"/>
</dbReference>
<keyword evidence="7" id="KW-1185">Reference proteome</keyword>
<dbReference type="InterPro" id="IPR001478">
    <property type="entry name" value="PDZ"/>
</dbReference>
<keyword evidence="4" id="KW-0472">Membrane</keyword>
<dbReference type="Proteomes" id="UP000694300">
    <property type="component" value="Unassembled WGS sequence"/>
</dbReference>
<sequence length="516" mass="50941">MSDRATRDADRDPGPSAAEAPPVDDVPAEPAGPPRLAPRPLDRPEVDEAAASVFGRPAGLDGGFATPAARAVAPPVPTIAPPALAAAFGRPASVAGSLQRPPDGGPAGPGADDPFWAGAEDDPWRDPDSGVALGPPAVDDERPAAAPAGEGARLSLREVLFGRRVHPRALALLAVLALAVGAVGGLVGRLTADGANALTEPGATIASAVPARERPPGSVADIAQRVVPAVVSIEVRVGQEGGTGSGVVIDGSGFVLTNNHVVAPAAEVPGATIETVFSDGTRTQAAIVGRDPKTDLAVIRVGVANPVVAQVGSSASLAVGDAVIAVGSPLGLAGTVTEGIVSALDRPVRLEGGNVNAVIDAIQTDAAINPGNSGGPLVDSTGAVVGINTAISSIGGGGEGGSIGLGFAIPIDDARVIAEELIRTGVVRHADLGVNARSVEDDTSAGAQVQNVQQGGAAAAAGILEGDVIVTLGERSIAGADELEVAVREFEPGVTVPVQLIREGRPLTVSVVLASD</sequence>
<dbReference type="Pfam" id="PF13365">
    <property type="entry name" value="Trypsin_2"/>
    <property type="match status" value="1"/>
</dbReference>
<feature type="compositionally biased region" description="Basic and acidic residues" evidence="3">
    <location>
        <begin position="1"/>
        <end position="13"/>
    </location>
</feature>
<protein>
    <submittedName>
        <fullName evidence="6">Trypsin-like peptidase domain-containing protein</fullName>
    </submittedName>
</protein>
<dbReference type="PROSITE" id="PS50106">
    <property type="entry name" value="PDZ"/>
    <property type="match status" value="1"/>
</dbReference>
<dbReference type="InterPro" id="IPR051201">
    <property type="entry name" value="Chloro_Bact_Ser_Proteases"/>
</dbReference>
<feature type="compositionally biased region" description="Low complexity" evidence="3">
    <location>
        <begin position="15"/>
        <end position="29"/>
    </location>
</feature>
<keyword evidence="1" id="KW-0645">Protease</keyword>